<dbReference type="RefSeq" id="WP_129218852.1">
    <property type="nucleotide sequence ID" value="NZ_QYBC01000006.1"/>
</dbReference>
<keyword evidence="1" id="KW-0540">Nuclease</keyword>
<evidence type="ECO:0000259" key="7">
    <source>
        <dbReference type="SMART" id="SM00849"/>
    </source>
</evidence>
<dbReference type="PANTHER" id="PTHR43694">
    <property type="entry name" value="RIBONUCLEASE J"/>
    <property type="match status" value="1"/>
</dbReference>
<dbReference type="InterPro" id="IPR041636">
    <property type="entry name" value="RNase_J_C"/>
</dbReference>
<dbReference type="Gene3D" id="3.10.20.580">
    <property type="match status" value="1"/>
</dbReference>
<dbReference type="PANTHER" id="PTHR43694:SF1">
    <property type="entry name" value="RIBONUCLEASE J"/>
    <property type="match status" value="1"/>
</dbReference>
<evidence type="ECO:0000256" key="6">
    <source>
        <dbReference type="ARBA" id="ARBA00022884"/>
    </source>
</evidence>
<reference evidence="8 9" key="2">
    <citation type="submission" date="2019-02" db="EMBL/GenBank/DDBJ databases">
        <title>'Lichenibacterium ramalinii' gen. nov. sp. nov., 'Lichenibacterium minor' gen. nov. sp. nov.</title>
        <authorList>
            <person name="Pankratov T."/>
        </authorList>
    </citation>
    <scope>NUCLEOTIDE SEQUENCE [LARGE SCALE GENOMIC DNA]</scope>
    <source>
        <strain evidence="8 9">RmlP001</strain>
    </source>
</reference>
<dbReference type="Proteomes" id="UP000289411">
    <property type="component" value="Unassembled WGS sequence"/>
</dbReference>
<keyword evidence="6" id="KW-0694">RNA-binding</keyword>
<dbReference type="GO" id="GO:0046872">
    <property type="term" value="F:metal ion binding"/>
    <property type="evidence" value="ECO:0007669"/>
    <property type="project" value="UniProtKB-KW"/>
</dbReference>
<dbReference type="Gene3D" id="3.60.15.10">
    <property type="entry name" value="Ribonuclease Z/Hydroxyacylglutathione hydrolase-like"/>
    <property type="match status" value="1"/>
</dbReference>
<evidence type="ECO:0000256" key="3">
    <source>
        <dbReference type="ARBA" id="ARBA00022801"/>
    </source>
</evidence>
<dbReference type="SMART" id="SM00849">
    <property type="entry name" value="Lactamase_B"/>
    <property type="match status" value="1"/>
</dbReference>
<feature type="domain" description="Metallo-beta-lactamase" evidence="7">
    <location>
        <begin position="19"/>
        <end position="218"/>
    </location>
</feature>
<dbReference type="SUPFAM" id="SSF56281">
    <property type="entry name" value="Metallo-hydrolase/oxidoreductase"/>
    <property type="match status" value="1"/>
</dbReference>
<dbReference type="Pfam" id="PF17770">
    <property type="entry name" value="RNase_J_C"/>
    <property type="match status" value="1"/>
</dbReference>
<evidence type="ECO:0000313" key="9">
    <source>
        <dbReference type="Proteomes" id="UP000289411"/>
    </source>
</evidence>
<sequence length="555" mass="58855">MDGGEELVFCALGGLGEIGMNAALYGFGPPQRRKYIMVDLGLSFAGPDLPGVDLLLPDLTFVEKIKKDLLGLVITHAHEDHIGAVADLWPNLRCRVFATRFAAGLLNAKHANDMNLSKLEVETVQIGGRIKLGPFDIEFVPVAHSIPESCALAIRTPLGTVVHSGDWKIDPTPTMGPPTDADRLTAIGDEGVLALICDSTNILRDGESPSEKEVAENLETLIGNAPGRVVVTTFASNVSRLKAVADAAAATGRSVIIGGRAMERTIGVARECGYLDGVPPFFSTERYSALDRNRTVLLATGSQGEPRAALARMSQDDYGDVRLAPGDRVIFSSRTIPGNEREVGKIINGLVAQGVEVITDRTHMVHVSGHPRRAEVAKFYGWVRPQIAVPAHGEPLHLAEHAAFATALGVPKVVKARNGDMVVLAPGDPGVIDQVPHGQLAKDGHVVVPANDASIAARTKLAFAGIISIAVCFTQRGDVSGDPDVLMSGLPSHTRDGKPMDVAVDEAIFNTLDNLGRGKRRDPDAAANAIERAVRGAVGHAWGKKPLVHVLIVEA</sequence>
<dbReference type="InterPro" id="IPR042173">
    <property type="entry name" value="RNase_J_2"/>
</dbReference>
<protein>
    <submittedName>
        <fullName evidence="8">Ribonuclease J</fullName>
    </submittedName>
</protein>
<dbReference type="Pfam" id="PF12706">
    <property type="entry name" value="Lactamase_B_2"/>
    <property type="match status" value="1"/>
</dbReference>
<comment type="caution">
    <text evidence="8">The sequence shown here is derived from an EMBL/GenBank/DDBJ whole genome shotgun (WGS) entry which is preliminary data.</text>
</comment>
<keyword evidence="5" id="KW-0269">Exonuclease</keyword>
<keyword evidence="3" id="KW-0378">Hydrolase</keyword>
<keyword evidence="2" id="KW-0479">Metal-binding</keyword>
<evidence type="ECO:0000313" key="8">
    <source>
        <dbReference type="EMBL" id="RYB05741.1"/>
    </source>
</evidence>
<dbReference type="AlphaFoldDB" id="A0A4Q2RF03"/>
<keyword evidence="4" id="KW-0862">Zinc</keyword>
<gene>
    <name evidence="8" type="ORF">D3272_09160</name>
</gene>
<dbReference type="InterPro" id="IPR001279">
    <property type="entry name" value="Metallo-B-lactamas"/>
</dbReference>
<evidence type="ECO:0000256" key="4">
    <source>
        <dbReference type="ARBA" id="ARBA00022833"/>
    </source>
</evidence>
<dbReference type="InterPro" id="IPR055132">
    <property type="entry name" value="RNase_J_b_CASP"/>
</dbReference>
<evidence type="ECO:0000256" key="1">
    <source>
        <dbReference type="ARBA" id="ARBA00022722"/>
    </source>
</evidence>
<accession>A0A4Q2RF03</accession>
<dbReference type="InterPro" id="IPR011108">
    <property type="entry name" value="RMMBL"/>
</dbReference>
<evidence type="ECO:0000256" key="5">
    <source>
        <dbReference type="ARBA" id="ARBA00022839"/>
    </source>
</evidence>
<evidence type="ECO:0000256" key="2">
    <source>
        <dbReference type="ARBA" id="ARBA00022723"/>
    </source>
</evidence>
<dbReference type="GO" id="GO:0003723">
    <property type="term" value="F:RNA binding"/>
    <property type="evidence" value="ECO:0007669"/>
    <property type="project" value="UniProtKB-KW"/>
</dbReference>
<dbReference type="EMBL" id="QYBC01000006">
    <property type="protein sequence ID" value="RYB05741.1"/>
    <property type="molecule type" value="Genomic_DNA"/>
</dbReference>
<proteinExistence type="predicted"/>
<keyword evidence="9" id="KW-1185">Reference proteome</keyword>
<dbReference type="GO" id="GO:0004527">
    <property type="term" value="F:exonuclease activity"/>
    <property type="evidence" value="ECO:0007669"/>
    <property type="project" value="UniProtKB-KW"/>
</dbReference>
<name>A0A4Q2RF03_9HYPH</name>
<dbReference type="InterPro" id="IPR036866">
    <property type="entry name" value="RibonucZ/Hydroxyglut_hydro"/>
</dbReference>
<reference evidence="8 9" key="1">
    <citation type="submission" date="2018-09" db="EMBL/GenBank/DDBJ databases">
        <authorList>
            <person name="Grouzdev D.S."/>
            <person name="Krutkina M.S."/>
        </authorList>
    </citation>
    <scope>NUCLEOTIDE SEQUENCE [LARGE SCALE GENOMIC DNA]</scope>
    <source>
        <strain evidence="8 9">RmlP001</strain>
    </source>
</reference>
<dbReference type="Pfam" id="PF07521">
    <property type="entry name" value="RMMBL"/>
    <property type="match status" value="1"/>
</dbReference>
<dbReference type="CDD" id="cd07714">
    <property type="entry name" value="RNaseJ_MBL-fold"/>
    <property type="match status" value="1"/>
</dbReference>
<organism evidence="8 9">
    <name type="scientific">Lichenibacterium ramalinae</name>
    <dbReference type="NCBI Taxonomy" id="2316527"/>
    <lineage>
        <taxon>Bacteria</taxon>
        <taxon>Pseudomonadati</taxon>
        <taxon>Pseudomonadota</taxon>
        <taxon>Alphaproteobacteria</taxon>
        <taxon>Hyphomicrobiales</taxon>
        <taxon>Lichenihabitantaceae</taxon>
        <taxon>Lichenibacterium</taxon>
    </lineage>
</organism>
<dbReference type="Pfam" id="PF22505">
    <property type="entry name" value="RNase_J_b_CASP"/>
    <property type="match status" value="1"/>
</dbReference>
<dbReference type="Gene3D" id="3.40.50.10710">
    <property type="entry name" value="Metallo-hydrolase/oxidoreductase"/>
    <property type="match status" value="1"/>
</dbReference>
<dbReference type="OrthoDB" id="9770211at2"/>